<gene>
    <name evidence="2" type="ORF">L249_5070</name>
</gene>
<comment type="caution">
    <text evidence="2">The sequence shown here is derived from an EMBL/GenBank/DDBJ whole genome shotgun (WGS) entry which is preliminary data.</text>
</comment>
<dbReference type="Proteomes" id="UP000253664">
    <property type="component" value="Unassembled WGS sequence"/>
</dbReference>
<name>A0A367L418_9HYPO</name>
<evidence type="ECO:0000313" key="3">
    <source>
        <dbReference type="Proteomes" id="UP000253664"/>
    </source>
</evidence>
<accession>A0A367L418</accession>
<protein>
    <submittedName>
        <fullName evidence="2">Uncharacterized protein</fullName>
    </submittedName>
</protein>
<sequence>YLQTVWPVEAVTQLPKKGGLAEADTEISAGIGRSRRTRSA</sequence>
<feature type="non-terminal residue" evidence="2">
    <location>
        <position position="1"/>
    </location>
</feature>
<reference evidence="2 3" key="1">
    <citation type="journal article" date="2015" name="BMC Genomics">
        <title>Insights from the genome of Ophiocordyceps polyrhachis-furcata to pathogenicity and host specificity in insect fungi.</title>
        <authorList>
            <person name="Wichadakul D."/>
            <person name="Kobmoo N."/>
            <person name="Ingsriswang S."/>
            <person name="Tangphatsornruang S."/>
            <person name="Chantasingh D."/>
            <person name="Luangsa-ard J.J."/>
            <person name="Eurwilaichitr L."/>
        </authorList>
    </citation>
    <scope>NUCLEOTIDE SEQUENCE [LARGE SCALE GENOMIC DNA]</scope>
    <source>
        <strain evidence="2 3">BCC 54312</strain>
    </source>
</reference>
<feature type="region of interest" description="Disordered" evidence="1">
    <location>
        <begin position="16"/>
        <end position="40"/>
    </location>
</feature>
<organism evidence="2 3">
    <name type="scientific">Ophiocordyceps polyrhachis-furcata BCC 54312</name>
    <dbReference type="NCBI Taxonomy" id="1330021"/>
    <lineage>
        <taxon>Eukaryota</taxon>
        <taxon>Fungi</taxon>
        <taxon>Dikarya</taxon>
        <taxon>Ascomycota</taxon>
        <taxon>Pezizomycotina</taxon>
        <taxon>Sordariomycetes</taxon>
        <taxon>Hypocreomycetidae</taxon>
        <taxon>Hypocreales</taxon>
        <taxon>Ophiocordycipitaceae</taxon>
        <taxon>Ophiocordyceps</taxon>
    </lineage>
</organism>
<evidence type="ECO:0000256" key="1">
    <source>
        <dbReference type="SAM" id="MobiDB-lite"/>
    </source>
</evidence>
<evidence type="ECO:0000313" key="2">
    <source>
        <dbReference type="EMBL" id="RCI08952.1"/>
    </source>
</evidence>
<dbReference type="AlphaFoldDB" id="A0A367L418"/>
<dbReference type="EMBL" id="LKCN02000017">
    <property type="protein sequence ID" value="RCI08952.1"/>
    <property type="molecule type" value="Genomic_DNA"/>
</dbReference>
<keyword evidence="3" id="KW-1185">Reference proteome</keyword>
<proteinExistence type="predicted"/>